<evidence type="ECO:0000313" key="3">
    <source>
        <dbReference type="Proteomes" id="UP000187209"/>
    </source>
</evidence>
<evidence type="ECO:0000256" key="1">
    <source>
        <dbReference type="SAM" id="Coils"/>
    </source>
</evidence>
<protein>
    <submittedName>
        <fullName evidence="2">Uncharacterized protein</fullName>
    </submittedName>
</protein>
<gene>
    <name evidence="2" type="ORF">SteCoe_13796</name>
</gene>
<keyword evidence="3" id="KW-1185">Reference proteome</keyword>
<dbReference type="Proteomes" id="UP000187209">
    <property type="component" value="Unassembled WGS sequence"/>
</dbReference>
<accession>A0A1R2C7Q1</accession>
<dbReference type="AlphaFoldDB" id="A0A1R2C7Q1"/>
<keyword evidence="1" id="KW-0175">Coiled coil</keyword>
<proteinExistence type="predicted"/>
<dbReference type="EMBL" id="MPUH01000252">
    <property type="protein sequence ID" value="OMJ84965.1"/>
    <property type="molecule type" value="Genomic_DNA"/>
</dbReference>
<name>A0A1R2C7Q1_9CILI</name>
<sequence>MACNKSKLVAVEEMNILLSFIEAENIELEREKNELRVKYHGRPQEERNIMKDILSMHNEFEKDIFKLKEITEEFSHIPPSKNKVTDVVEKKLKDVAKMQESIIKFQETVQNLLLCKAHYQMQNEDLKKQVDESSEQIILLTRELDRIHEYDESEDYVERYNALMQECDNLTQLIMALENQDNIPTNELSINQVQELTDRKASSELRRVTIENSMLEEAIDNCMKTVAKAEEVRELEETLDLRRSEVALLKEKYKRVQEEIKLMEKIEEEQGDDYSKKIRILDMIIGKKGDRPGSTSPKLSFQKKPNLLDDVIASLNKARAITSPTKFK</sequence>
<organism evidence="2 3">
    <name type="scientific">Stentor coeruleus</name>
    <dbReference type="NCBI Taxonomy" id="5963"/>
    <lineage>
        <taxon>Eukaryota</taxon>
        <taxon>Sar</taxon>
        <taxon>Alveolata</taxon>
        <taxon>Ciliophora</taxon>
        <taxon>Postciliodesmatophora</taxon>
        <taxon>Heterotrichea</taxon>
        <taxon>Heterotrichida</taxon>
        <taxon>Stentoridae</taxon>
        <taxon>Stentor</taxon>
    </lineage>
</organism>
<comment type="caution">
    <text evidence="2">The sequence shown here is derived from an EMBL/GenBank/DDBJ whole genome shotgun (WGS) entry which is preliminary data.</text>
</comment>
<feature type="coiled-coil region" evidence="1">
    <location>
        <begin position="11"/>
        <end position="38"/>
    </location>
</feature>
<evidence type="ECO:0000313" key="2">
    <source>
        <dbReference type="EMBL" id="OMJ84965.1"/>
    </source>
</evidence>
<feature type="coiled-coil region" evidence="1">
    <location>
        <begin position="116"/>
        <end position="180"/>
    </location>
</feature>
<feature type="coiled-coil region" evidence="1">
    <location>
        <begin position="212"/>
        <end position="269"/>
    </location>
</feature>
<reference evidence="2 3" key="1">
    <citation type="submission" date="2016-11" db="EMBL/GenBank/DDBJ databases">
        <title>The macronuclear genome of Stentor coeruleus: a giant cell with tiny introns.</title>
        <authorList>
            <person name="Slabodnick M."/>
            <person name="Ruby J.G."/>
            <person name="Reiff S.B."/>
            <person name="Swart E.C."/>
            <person name="Gosai S."/>
            <person name="Prabakaran S."/>
            <person name="Witkowska E."/>
            <person name="Larue G.E."/>
            <person name="Fisher S."/>
            <person name="Freeman R.M."/>
            <person name="Gunawardena J."/>
            <person name="Chu W."/>
            <person name="Stover N.A."/>
            <person name="Gregory B.D."/>
            <person name="Nowacki M."/>
            <person name="Derisi J."/>
            <person name="Roy S.W."/>
            <person name="Marshall W.F."/>
            <person name="Sood P."/>
        </authorList>
    </citation>
    <scope>NUCLEOTIDE SEQUENCE [LARGE SCALE GENOMIC DNA]</scope>
    <source>
        <strain evidence="2">WM001</strain>
    </source>
</reference>